<evidence type="ECO:0000256" key="4">
    <source>
        <dbReference type="ARBA" id="ARBA00022840"/>
    </source>
</evidence>
<dbReference type="InterPro" id="IPR013815">
    <property type="entry name" value="ATP_grasp_subdomain_1"/>
</dbReference>
<dbReference type="EMBL" id="CP042913">
    <property type="protein sequence ID" value="QEG33482.1"/>
    <property type="molecule type" value="Genomic_DNA"/>
</dbReference>
<accession>A0A5B9Q7S4</accession>
<feature type="binding site" evidence="5">
    <location>
        <begin position="276"/>
        <end position="277"/>
    </location>
    <ligand>
        <name>ATP</name>
        <dbReference type="ChEBI" id="CHEBI:30616"/>
    </ligand>
</feature>
<dbReference type="InterPro" id="IPR040686">
    <property type="entry name" value="PurK_C"/>
</dbReference>
<proteinExistence type="inferred from homology"/>
<evidence type="ECO:0000256" key="1">
    <source>
        <dbReference type="ARBA" id="ARBA00022598"/>
    </source>
</evidence>
<sequence>MMANSSIKHDTSPILPGSPLGVLGSGQLGRMFAIAAGQLGYHVHVFSPRPDSPTGQVAHRETVAEYDDIAALEAFAQSVAVVTLEFENIPTVAVETVQKFVPVRPSLDVLHISQHRLREKRFLTDAGIPCAPFEAVNSPEQLESAIKTLGLPAVLKTVHAGYDGKGQYLIREPGELATAWDAVGQQPAVLEGWVDFQQELSMLVARSVSGEITICGPIANDHVNHILDLSYYPAPALAEVAEAAEEIARKVAEQLELVGIACVELFLTSSGQLLVNEIAPRPHNSGHLTIEACETSQFEQQVRAVCGLPLGSMQARCPAAMTNLLGDLWSSGVPNWHSVLKTPQAHLHLYGKAEAKKGRKMGHLTVLADKSPAAVEAALALRAGLQNC</sequence>
<feature type="binding site" evidence="5">
    <location>
        <position position="222"/>
    </location>
    <ligand>
        <name>ATP</name>
        <dbReference type="ChEBI" id="CHEBI:30616"/>
    </ligand>
</feature>
<dbReference type="EC" id="6.3.4.18" evidence="5 6"/>
<dbReference type="Gene3D" id="3.30.470.20">
    <property type="entry name" value="ATP-grasp fold, B domain"/>
    <property type="match status" value="1"/>
</dbReference>
<dbReference type="Gene3D" id="3.40.50.20">
    <property type="match status" value="1"/>
</dbReference>
<comment type="pathway">
    <text evidence="5 6">Purine metabolism; IMP biosynthesis via de novo pathway; 5-amino-1-(5-phospho-D-ribosyl)imidazole-4-carboxylate from 5-amino-1-(5-phospho-D-ribosyl)imidazole (N5-CAIR route): step 1/2.</text>
</comment>
<dbReference type="PROSITE" id="PS00065">
    <property type="entry name" value="D_2_HYDROXYACID_DH_1"/>
    <property type="match status" value="1"/>
</dbReference>
<feature type="binding site" evidence="5">
    <location>
        <position position="156"/>
    </location>
    <ligand>
        <name>ATP</name>
        <dbReference type="ChEBI" id="CHEBI:30616"/>
    </ligand>
</feature>
<comment type="function">
    <text evidence="6">Catalyzes the ATP-dependent conversion of 5-aminoimidazole ribonucleotide (AIR) and HCO(3)- to N5-carboxyaminoimidazole ribonucleotide (N5-CAIR).</text>
</comment>
<dbReference type="AlphaFoldDB" id="A0A5B9Q7S4"/>
<dbReference type="FunFam" id="3.30.470.20:FF:000029">
    <property type="entry name" value="N5-carboxyaminoimidazole ribonucleotide synthase"/>
    <property type="match status" value="1"/>
</dbReference>
<dbReference type="InterPro" id="IPR011761">
    <property type="entry name" value="ATP-grasp"/>
</dbReference>
<evidence type="ECO:0000313" key="8">
    <source>
        <dbReference type="EMBL" id="QEG33482.1"/>
    </source>
</evidence>
<dbReference type="SUPFAM" id="SSF56059">
    <property type="entry name" value="Glutathione synthetase ATP-binding domain-like"/>
    <property type="match status" value="1"/>
</dbReference>
<dbReference type="SUPFAM" id="SSF52440">
    <property type="entry name" value="PreATP-grasp domain"/>
    <property type="match status" value="1"/>
</dbReference>
<dbReference type="Proteomes" id="UP000323917">
    <property type="component" value="Chromosome"/>
</dbReference>
<keyword evidence="2 5" id="KW-0547">Nucleotide-binding</keyword>
<dbReference type="PANTHER" id="PTHR11609">
    <property type="entry name" value="PURINE BIOSYNTHESIS PROTEIN 6/7, PUR6/7"/>
    <property type="match status" value="1"/>
</dbReference>
<dbReference type="UniPathway" id="UPA00074">
    <property type="reaction ID" value="UER00942"/>
</dbReference>
<comment type="catalytic activity">
    <reaction evidence="5 6">
        <text>5-amino-1-(5-phospho-beta-D-ribosyl)imidazole + hydrogencarbonate + ATP = 5-carboxyamino-1-(5-phospho-D-ribosyl)imidazole + ADP + phosphate + 2 H(+)</text>
        <dbReference type="Rhea" id="RHEA:19317"/>
        <dbReference type="ChEBI" id="CHEBI:15378"/>
        <dbReference type="ChEBI" id="CHEBI:17544"/>
        <dbReference type="ChEBI" id="CHEBI:30616"/>
        <dbReference type="ChEBI" id="CHEBI:43474"/>
        <dbReference type="ChEBI" id="CHEBI:58730"/>
        <dbReference type="ChEBI" id="CHEBI:137981"/>
        <dbReference type="ChEBI" id="CHEBI:456216"/>
        <dbReference type="EC" id="6.3.4.18"/>
    </reaction>
</comment>
<dbReference type="RefSeq" id="WP_238476630.1">
    <property type="nucleotide sequence ID" value="NZ_CP042913.1"/>
</dbReference>
<protein>
    <recommendedName>
        <fullName evidence="5 6">N5-carboxyaminoimidazole ribonucleotide synthase</fullName>
        <shortName evidence="5 6">N5-CAIR synthase</shortName>
        <ecNumber evidence="5 6">6.3.4.18</ecNumber>
    </recommendedName>
    <alternativeName>
        <fullName evidence="5 6">5-(carboxyamino)imidazole ribonucleotide synthetase</fullName>
    </alternativeName>
</protein>
<dbReference type="InterPro" id="IPR003135">
    <property type="entry name" value="ATP-grasp_carboxylate-amine"/>
</dbReference>
<gene>
    <name evidence="5 6 8" type="primary">purK</name>
    <name evidence="8" type="ORF">Pr1d_07460</name>
</gene>
<organism evidence="8 9">
    <name type="scientific">Bythopirellula goksoeyrii</name>
    <dbReference type="NCBI Taxonomy" id="1400387"/>
    <lineage>
        <taxon>Bacteria</taxon>
        <taxon>Pseudomonadati</taxon>
        <taxon>Planctomycetota</taxon>
        <taxon>Planctomycetia</taxon>
        <taxon>Pirellulales</taxon>
        <taxon>Lacipirellulaceae</taxon>
        <taxon>Bythopirellula</taxon>
    </lineage>
</organism>
<dbReference type="InterPro" id="IPR005875">
    <property type="entry name" value="PurK"/>
</dbReference>
<comment type="function">
    <text evidence="5">Catalyzes the ATP-dependent conversion of 5-aminoimidazole ribonucleotide (AIR) and HCO(3)(-) to N5-carboxyaminoimidazole ribonucleotide (N5-CAIR).</text>
</comment>
<dbReference type="InterPro" id="IPR016185">
    <property type="entry name" value="PreATP-grasp_dom_sf"/>
</dbReference>
<name>A0A5B9Q7S4_9BACT</name>
<dbReference type="Pfam" id="PF02222">
    <property type="entry name" value="ATP-grasp"/>
    <property type="match status" value="1"/>
</dbReference>
<dbReference type="SUPFAM" id="SSF51246">
    <property type="entry name" value="Rudiment single hybrid motif"/>
    <property type="match status" value="1"/>
</dbReference>
<feature type="binding site" evidence="5">
    <location>
        <begin position="191"/>
        <end position="194"/>
    </location>
    <ligand>
        <name>ATP</name>
        <dbReference type="ChEBI" id="CHEBI:30616"/>
    </ligand>
</feature>
<dbReference type="Pfam" id="PF17769">
    <property type="entry name" value="PurK_C"/>
    <property type="match status" value="1"/>
</dbReference>
<dbReference type="Gene3D" id="3.30.1490.20">
    <property type="entry name" value="ATP-grasp fold, A domain"/>
    <property type="match status" value="1"/>
</dbReference>
<dbReference type="GO" id="GO:0034028">
    <property type="term" value="F:5-(carboxyamino)imidazole ribonucleotide synthase activity"/>
    <property type="evidence" value="ECO:0007669"/>
    <property type="project" value="UniProtKB-UniRule"/>
</dbReference>
<feature type="binding site" evidence="5">
    <location>
        <position position="116"/>
    </location>
    <ligand>
        <name>ATP</name>
        <dbReference type="ChEBI" id="CHEBI:30616"/>
    </ligand>
</feature>
<dbReference type="InterPro" id="IPR011054">
    <property type="entry name" value="Rudment_hybrid_motif"/>
</dbReference>
<dbReference type="PANTHER" id="PTHR11609:SF5">
    <property type="entry name" value="PHOSPHORIBOSYLAMINOIMIDAZOLE CARBOXYLASE"/>
    <property type="match status" value="1"/>
</dbReference>
<evidence type="ECO:0000256" key="3">
    <source>
        <dbReference type="ARBA" id="ARBA00022755"/>
    </source>
</evidence>
<dbReference type="NCBIfam" id="NF004676">
    <property type="entry name" value="PRK06019.1-2"/>
    <property type="match status" value="1"/>
</dbReference>
<comment type="subunit">
    <text evidence="5 6">Homodimer.</text>
</comment>
<dbReference type="GO" id="GO:0004638">
    <property type="term" value="F:phosphoribosylaminoimidazole carboxylase activity"/>
    <property type="evidence" value="ECO:0007669"/>
    <property type="project" value="InterPro"/>
</dbReference>
<dbReference type="GO" id="GO:0005524">
    <property type="term" value="F:ATP binding"/>
    <property type="evidence" value="ECO:0007669"/>
    <property type="project" value="UniProtKB-UniRule"/>
</dbReference>
<evidence type="ECO:0000256" key="6">
    <source>
        <dbReference type="RuleBase" id="RU361200"/>
    </source>
</evidence>
<keyword evidence="4 5" id="KW-0067">ATP-binding</keyword>
<dbReference type="NCBIfam" id="TIGR01161">
    <property type="entry name" value="purK"/>
    <property type="match status" value="1"/>
</dbReference>
<dbReference type="PROSITE" id="PS50975">
    <property type="entry name" value="ATP_GRASP"/>
    <property type="match status" value="1"/>
</dbReference>
<evidence type="ECO:0000256" key="5">
    <source>
        <dbReference type="HAMAP-Rule" id="MF_01928"/>
    </source>
</evidence>
<reference evidence="8 9" key="1">
    <citation type="submission" date="2019-08" db="EMBL/GenBank/DDBJ databases">
        <title>Deep-cultivation of Planctomycetes and their phenomic and genomic characterization uncovers novel biology.</title>
        <authorList>
            <person name="Wiegand S."/>
            <person name="Jogler M."/>
            <person name="Boedeker C."/>
            <person name="Pinto D."/>
            <person name="Vollmers J."/>
            <person name="Rivas-Marin E."/>
            <person name="Kohn T."/>
            <person name="Peeters S.H."/>
            <person name="Heuer A."/>
            <person name="Rast P."/>
            <person name="Oberbeckmann S."/>
            <person name="Bunk B."/>
            <person name="Jeske O."/>
            <person name="Meyerdierks A."/>
            <person name="Storesund J.E."/>
            <person name="Kallscheuer N."/>
            <person name="Luecker S."/>
            <person name="Lage O.M."/>
            <person name="Pohl T."/>
            <person name="Merkel B.J."/>
            <person name="Hornburger P."/>
            <person name="Mueller R.-W."/>
            <person name="Bruemmer F."/>
            <person name="Labrenz M."/>
            <person name="Spormann A.M."/>
            <person name="Op den Camp H."/>
            <person name="Overmann J."/>
            <person name="Amann R."/>
            <person name="Jetten M.S.M."/>
            <person name="Mascher T."/>
            <person name="Medema M.H."/>
            <person name="Devos D.P."/>
            <person name="Kaster A.-K."/>
            <person name="Ovreas L."/>
            <person name="Rohde M."/>
            <person name="Galperin M.Y."/>
            <person name="Jogler C."/>
        </authorList>
    </citation>
    <scope>NUCLEOTIDE SEQUENCE [LARGE SCALE GENOMIC DNA]</scope>
    <source>
        <strain evidence="8 9">Pr1d</strain>
    </source>
</reference>
<dbReference type="NCBIfam" id="NF004679">
    <property type="entry name" value="PRK06019.1-5"/>
    <property type="match status" value="1"/>
</dbReference>
<dbReference type="InterPro" id="IPR029752">
    <property type="entry name" value="D-isomer_DH_CS1"/>
</dbReference>
<evidence type="ECO:0000259" key="7">
    <source>
        <dbReference type="PROSITE" id="PS50975"/>
    </source>
</evidence>
<dbReference type="FunFam" id="3.30.1490.20:FF:000015">
    <property type="entry name" value="N5-carboxyaminoimidazole ribonucleotide synthase"/>
    <property type="match status" value="1"/>
</dbReference>
<dbReference type="NCBIfam" id="NF004677">
    <property type="entry name" value="PRK06019.1-3"/>
    <property type="match status" value="1"/>
</dbReference>
<dbReference type="Pfam" id="PF22660">
    <property type="entry name" value="RS_preATP-grasp-like"/>
    <property type="match status" value="1"/>
</dbReference>
<keyword evidence="9" id="KW-1185">Reference proteome</keyword>
<dbReference type="GO" id="GO:0006189">
    <property type="term" value="P:'de novo' IMP biosynthetic process"/>
    <property type="evidence" value="ECO:0007669"/>
    <property type="project" value="UniProtKB-UniRule"/>
</dbReference>
<keyword evidence="1 5" id="KW-0436">Ligase</keyword>
<dbReference type="GO" id="GO:0046872">
    <property type="term" value="F:metal ion binding"/>
    <property type="evidence" value="ECO:0007669"/>
    <property type="project" value="InterPro"/>
</dbReference>
<dbReference type="KEGG" id="bgok:Pr1d_07460"/>
<feature type="binding site" evidence="5">
    <location>
        <position position="199"/>
    </location>
    <ligand>
        <name>ATP</name>
        <dbReference type="ChEBI" id="CHEBI:30616"/>
    </ligand>
</feature>
<dbReference type="NCBIfam" id="NF004675">
    <property type="entry name" value="PRK06019.1-1"/>
    <property type="match status" value="1"/>
</dbReference>
<dbReference type="GO" id="GO:0005829">
    <property type="term" value="C:cytosol"/>
    <property type="evidence" value="ECO:0007669"/>
    <property type="project" value="TreeGrafter"/>
</dbReference>
<feature type="domain" description="ATP-grasp" evidence="7">
    <location>
        <begin position="120"/>
        <end position="306"/>
    </location>
</feature>
<dbReference type="HAMAP" id="MF_01928">
    <property type="entry name" value="PurK"/>
    <property type="match status" value="1"/>
</dbReference>
<evidence type="ECO:0000256" key="2">
    <source>
        <dbReference type="ARBA" id="ARBA00022741"/>
    </source>
</evidence>
<keyword evidence="3 5" id="KW-0658">Purine biosynthesis</keyword>
<feature type="binding site" evidence="5">
    <location>
        <begin position="161"/>
        <end position="167"/>
    </location>
    <ligand>
        <name>ATP</name>
        <dbReference type="ChEBI" id="CHEBI:30616"/>
    </ligand>
</feature>
<dbReference type="InterPro" id="IPR054350">
    <property type="entry name" value="PurT/PurK_preATP-grasp"/>
</dbReference>
<evidence type="ECO:0000313" key="9">
    <source>
        <dbReference type="Proteomes" id="UP000323917"/>
    </source>
</evidence>
<comment type="similarity">
    <text evidence="5 6">Belongs to the PurK/PurT family.</text>
</comment>